<evidence type="ECO:0000313" key="5">
    <source>
        <dbReference type="EMBL" id="MFC5137826.1"/>
    </source>
</evidence>
<keyword evidence="6" id="KW-1185">Reference proteome</keyword>
<dbReference type="InterPro" id="IPR000792">
    <property type="entry name" value="Tscrpt_reg_LuxR_C"/>
</dbReference>
<dbReference type="PROSITE" id="PS00622">
    <property type="entry name" value="HTH_LUXR_1"/>
    <property type="match status" value="1"/>
</dbReference>
<dbReference type="InterPro" id="IPR016032">
    <property type="entry name" value="Sig_transdc_resp-reg_C-effctor"/>
</dbReference>
<dbReference type="PANTHER" id="PTHR43214">
    <property type="entry name" value="TWO-COMPONENT RESPONSE REGULATOR"/>
    <property type="match status" value="1"/>
</dbReference>
<dbReference type="CDD" id="cd06170">
    <property type="entry name" value="LuxR_C_like"/>
    <property type="match status" value="1"/>
</dbReference>
<dbReference type="Pfam" id="PF00196">
    <property type="entry name" value="GerE"/>
    <property type="match status" value="1"/>
</dbReference>
<evidence type="ECO:0000256" key="3">
    <source>
        <dbReference type="ARBA" id="ARBA00023163"/>
    </source>
</evidence>
<comment type="caution">
    <text evidence="5">The sequence shown here is derived from an EMBL/GenBank/DDBJ whole genome shotgun (WGS) entry which is preliminary data.</text>
</comment>
<keyword evidence="1" id="KW-0805">Transcription regulation</keyword>
<evidence type="ECO:0000256" key="1">
    <source>
        <dbReference type="ARBA" id="ARBA00023015"/>
    </source>
</evidence>
<dbReference type="InterPro" id="IPR011006">
    <property type="entry name" value="CheY-like_superfamily"/>
</dbReference>
<keyword evidence="3" id="KW-0804">Transcription</keyword>
<dbReference type="InterPro" id="IPR036388">
    <property type="entry name" value="WH-like_DNA-bd_sf"/>
</dbReference>
<dbReference type="SUPFAM" id="SSF46894">
    <property type="entry name" value="C-terminal effector domain of the bipartite response regulators"/>
    <property type="match status" value="1"/>
</dbReference>
<evidence type="ECO:0000256" key="2">
    <source>
        <dbReference type="ARBA" id="ARBA00023125"/>
    </source>
</evidence>
<proteinExistence type="predicted"/>
<dbReference type="Gene3D" id="1.10.10.10">
    <property type="entry name" value="Winged helix-like DNA-binding domain superfamily/Winged helix DNA-binding domain"/>
    <property type="match status" value="1"/>
</dbReference>
<dbReference type="GO" id="GO:0003677">
    <property type="term" value="F:DNA binding"/>
    <property type="evidence" value="ECO:0007669"/>
    <property type="project" value="UniProtKB-KW"/>
</dbReference>
<reference evidence="6" key="1">
    <citation type="journal article" date="2019" name="Int. J. Syst. Evol. Microbiol.">
        <title>The Global Catalogue of Microorganisms (GCM) 10K type strain sequencing project: providing services to taxonomists for standard genome sequencing and annotation.</title>
        <authorList>
            <consortium name="The Broad Institute Genomics Platform"/>
            <consortium name="The Broad Institute Genome Sequencing Center for Infectious Disease"/>
            <person name="Wu L."/>
            <person name="Ma J."/>
        </authorList>
    </citation>
    <scope>NUCLEOTIDE SEQUENCE [LARGE SCALE GENOMIC DNA]</scope>
    <source>
        <strain evidence="6">XZYJ18</strain>
    </source>
</reference>
<dbReference type="InterPro" id="IPR039420">
    <property type="entry name" value="WalR-like"/>
</dbReference>
<accession>A0ABV9ZBH8</accession>
<dbReference type="RefSeq" id="WP_378020031.1">
    <property type="nucleotide sequence ID" value="NZ_JBHSKG010000002.1"/>
</dbReference>
<dbReference type="Gene3D" id="3.40.50.2300">
    <property type="match status" value="1"/>
</dbReference>
<gene>
    <name evidence="5" type="ORF">ACFPK1_06260</name>
</gene>
<dbReference type="Proteomes" id="UP001596175">
    <property type="component" value="Unassembled WGS sequence"/>
</dbReference>
<feature type="domain" description="HTH luxR-type" evidence="4">
    <location>
        <begin position="165"/>
        <end position="230"/>
    </location>
</feature>
<name>A0ABV9ZBH8_9PSEU</name>
<sequence length="242" mass="25210">MHESGGSGETCVVHDGRPQARRRLQMLVDTVAGPEAVAVARDADDLLALLAATPRAIAVLGLAETEPTGLDVVRRVLADAPGTAVLVAGSGEAHAPAQQALAEGAAGFLRWEAPRAMIRTLVRSLASTAAGDDLVPRPAGPSARGSVEAVAAPEDGLYDVVVDLAAQQRLELSVREVQVLIGVSRGLTNADIGRRLYLSDHTVKSHTGHLFRKLGASDRAQAVSHAWRLGLFVPAPTRRAGA</sequence>
<protein>
    <submittedName>
        <fullName evidence="5">DNA-binding response regulator</fullName>
    </submittedName>
</protein>
<keyword evidence="2 5" id="KW-0238">DNA-binding</keyword>
<dbReference type="PRINTS" id="PR00038">
    <property type="entry name" value="HTHLUXR"/>
</dbReference>
<organism evidence="5 6">
    <name type="scientific">Actinomycetospora rhizophila</name>
    <dbReference type="NCBI Taxonomy" id="1416876"/>
    <lineage>
        <taxon>Bacteria</taxon>
        <taxon>Bacillati</taxon>
        <taxon>Actinomycetota</taxon>
        <taxon>Actinomycetes</taxon>
        <taxon>Pseudonocardiales</taxon>
        <taxon>Pseudonocardiaceae</taxon>
        <taxon>Actinomycetospora</taxon>
    </lineage>
</organism>
<evidence type="ECO:0000259" key="4">
    <source>
        <dbReference type="PROSITE" id="PS50043"/>
    </source>
</evidence>
<dbReference type="SUPFAM" id="SSF52172">
    <property type="entry name" value="CheY-like"/>
    <property type="match status" value="1"/>
</dbReference>
<evidence type="ECO:0000313" key="6">
    <source>
        <dbReference type="Proteomes" id="UP001596175"/>
    </source>
</evidence>
<dbReference type="SMART" id="SM00421">
    <property type="entry name" value="HTH_LUXR"/>
    <property type="match status" value="1"/>
</dbReference>
<dbReference type="PROSITE" id="PS50043">
    <property type="entry name" value="HTH_LUXR_2"/>
    <property type="match status" value="1"/>
</dbReference>
<dbReference type="EMBL" id="JBHSKG010000002">
    <property type="protein sequence ID" value="MFC5137826.1"/>
    <property type="molecule type" value="Genomic_DNA"/>
</dbReference>
<dbReference type="PANTHER" id="PTHR43214:SF24">
    <property type="entry name" value="TRANSCRIPTIONAL REGULATORY PROTEIN NARL-RELATED"/>
    <property type="match status" value="1"/>
</dbReference>